<dbReference type="AlphaFoldDB" id="A0A6G0WFC2"/>
<reference evidence="1 2" key="1">
    <citation type="submission" date="2019-08" db="EMBL/GenBank/DDBJ databases">
        <title>Whole genome of Aphis craccivora.</title>
        <authorList>
            <person name="Voronova N.V."/>
            <person name="Shulinski R.S."/>
            <person name="Bandarenka Y.V."/>
            <person name="Zhorov D.G."/>
            <person name="Warner D."/>
        </authorList>
    </citation>
    <scope>NUCLEOTIDE SEQUENCE [LARGE SCALE GENOMIC DNA]</scope>
    <source>
        <strain evidence="1">180601</strain>
        <tissue evidence="1">Whole Body</tissue>
    </source>
</reference>
<name>A0A6G0WFC2_APHCR</name>
<gene>
    <name evidence="1" type="ORF">FWK35_00027192</name>
</gene>
<feature type="non-terminal residue" evidence="1">
    <location>
        <position position="98"/>
    </location>
</feature>
<organism evidence="1 2">
    <name type="scientific">Aphis craccivora</name>
    <name type="common">Cowpea aphid</name>
    <dbReference type="NCBI Taxonomy" id="307492"/>
    <lineage>
        <taxon>Eukaryota</taxon>
        <taxon>Metazoa</taxon>
        <taxon>Ecdysozoa</taxon>
        <taxon>Arthropoda</taxon>
        <taxon>Hexapoda</taxon>
        <taxon>Insecta</taxon>
        <taxon>Pterygota</taxon>
        <taxon>Neoptera</taxon>
        <taxon>Paraneoptera</taxon>
        <taxon>Hemiptera</taxon>
        <taxon>Sternorrhyncha</taxon>
        <taxon>Aphidomorpha</taxon>
        <taxon>Aphidoidea</taxon>
        <taxon>Aphididae</taxon>
        <taxon>Aphidini</taxon>
        <taxon>Aphis</taxon>
        <taxon>Aphis</taxon>
    </lineage>
</organism>
<accession>A0A6G0WFC2</accession>
<dbReference type="EMBL" id="VUJU01008771">
    <property type="protein sequence ID" value="KAF0726096.1"/>
    <property type="molecule type" value="Genomic_DNA"/>
</dbReference>
<sequence length="98" mass="11845">YIEYEIAIHNAVKLVWSSCAIKGCRFHLIQSWYRKIQELGLIVDYKKNNWLKHTFGLMYLNPEDVLDCFVFDLMSDMPDNHQYTQYSDYLLETYIHEN</sequence>
<evidence type="ECO:0000313" key="2">
    <source>
        <dbReference type="Proteomes" id="UP000478052"/>
    </source>
</evidence>
<feature type="non-terminal residue" evidence="1">
    <location>
        <position position="1"/>
    </location>
</feature>
<dbReference type="Proteomes" id="UP000478052">
    <property type="component" value="Unassembled WGS sequence"/>
</dbReference>
<dbReference type="OrthoDB" id="6617361at2759"/>
<evidence type="ECO:0008006" key="3">
    <source>
        <dbReference type="Google" id="ProtNLM"/>
    </source>
</evidence>
<proteinExistence type="predicted"/>
<evidence type="ECO:0000313" key="1">
    <source>
        <dbReference type="EMBL" id="KAF0726096.1"/>
    </source>
</evidence>
<keyword evidence="2" id="KW-1185">Reference proteome</keyword>
<protein>
    <recommendedName>
        <fullName evidence="3">MULE domain-containing protein</fullName>
    </recommendedName>
</protein>
<comment type="caution">
    <text evidence="1">The sequence shown here is derived from an EMBL/GenBank/DDBJ whole genome shotgun (WGS) entry which is preliminary data.</text>
</comment>